<accession>A0A2U9PMU5</accession>
<evidence type="ECO:0000313" key="2">
    <source>
        <dbReference type="EMBL" id="AWT53027.1"/>
    </source>
</evidence>
<dbReference type="InterPro" id="IPR032710">
    <property type="entry name" value="NTF2-like_dom_sf"/>
</dbReference>
<proteinExistence type="predicted"/>
<name>A0A2U9PMU5_MYCSE</name>
<sequence>MPVIDVDLLDDVANRLFGAIERGDRAAVAALWSEDVRVWHSGDPRDNERARALRVIDWFVDATAQRRYEILERQFFDGGFVQQHIVHATGRDGAQIDLRVCIVIKVGADGLITRVDEYFDPEDIAPLLNQVGS</sequence>
<gene>
    <name evidence="2" type="ORF">D806_020450</name>
</gene>
<dbReference type="Proteomes" id="UP000011200">
    <property type="component" value="Chromosome"/>
</dbReference>
<dbReference type="InterPro" id="IPR037401">
    <property type="entry name" value="SnoaL-like"/>
</dbReference>
<dbReference type="Pfam" id="PF12680">
    <property type="entry name" value="SnoaL_2"/>
    <property type="match status" value="1"/>
</dbReference>
<dbReference type="SUPFAM" id="SSF54427">
    <property type="entry name" value="NTF2-like"/>
    <property type="match status" value="1"/>
</dbReference>
<reference evidence="2 3" key="1">
    <citation type="journal article" date="2013" name="Genome Announc.">
        <title>Draft genome sequence of MKD8, a conjugal recipient Mycobacterium smegmatis strain.</title>
        <authorList>
            <person name="Gray T.A."/>
            <person name="Palumbo M.J."/>
            <person name="Derbyshire K.M."/>
        </authorList>
    </citation>
    <scope>NUCLEOTIDE SEQUENCE [LARGE SCALE GENOMIC DNA]</scope>
    <source>
        <strain evidence="2 3">MKD8</strain>
    </source>
</reference>
<organism evidence="2 3">
    <name type="scientific">Mycolicibacterium smegmatis (strain MKD8)</name>
    <name type="common">Mycobacterium smegmatis</name>
    <dbReference type="NCBI Taxonomy" id="1214915"/>
    <lineage>
        <taxon>Bacteria</taxon>
        <taxon>Bacillati</taxon>
        <taxon>Actinomycetota</taxon>
        <taxon>Actinomycetes</taxon>
        <taxon>Mycobacteriales</taxon>
        <taxon>Mycobacteriaceae</taxon>
        <taxon>Mycolicibacterium</taxon>
    </lineage>
</organism>
<dbReference type="RefSeq" id="WP_003893435.1">
    <property type="nucleotide sequence ID" value="NZ_CP027541.1"/>
</dbReference>
<dbReference type="AlphaFoldDB" id="A0A2U9PMU5"/>
<protein>
    <recommendedName>
        <fullName evidence="1">SnoaL-like domain-containing protein</fullName>
    </recommendedName>
</protein>
<feature type="domain" description="SnoaL-like" evidence="1">
    <location>
        <begin position="14"/>
        <end position="115"/>
    </location>
</feature>
<evidence type="ECO:0000259" key="1">
    <source>
        <dbReference type="Pfam" id="PF12680"/>
    </source>
</evidence>
<reference evidence="3" key="2">
    <citation type="submission" date="2018-03" db="EMBL/GenBank/DDBJ databases">
        <authorList>
            <person name="Derbyshire K."/>
            <person name="Gray T.A."/>
            <person name="Champion M."/>
        </authorList>
    </citation>
    <scope>NUCLEOTIDE SEQUENCE [LARGE SCALE GENOMIC DNA]</scope>
    <source>
        <strain evidence="3">MKD8</strain>
    </source>
</reference>
<dbReference type="EMBL" id="CP027541">
    <property type="protein sequence ID" value="AWT53027.1"/>
    <property type="molecule type" value="Genomic_DNA"/>
</dbReference>
<evidence type="ECO:0000313" key="3">
    <source>
        <dbReference type="Proteomes" id="UP000011200"/>
    </source>
</evidence>
<dbReference type="Gene3D" id="3.10.450.50">
    <property type="match status" value="1"/>
</dbReference>